<sequence length="165" mass="18211">MFFFGGKEIHVQVGPYGGTGGTDWDDGCHRRIERIFVSYSSRYIGSIQTVYKDFSNNIVIAPRRGPYSYTFEVVHTPPETPITRIDGYFDRTGITYLEFSTNNGKICSFGSKTGSPFTYKDPRGFAGFHGRSNGIYLVALGVHVNSCATKYLNPSTSSSSKKASA</sequence>
<comment type="caution">
    <text evidence="3">The sequence shown here is derived from an EMBL/GenBank/DDBJ whole genome shotgun (WGS) entry which is preliminary data.</text>
</comment>
<evidence type="ECO:0000259" key="2">
    <source>
        <dbReference type="PROSITE" id="PS51752"/>
    </source>
</evidence>
<dbReference type="AlphaFoldDB" id="A0A9Q0CTH3"/>
<organism evidence="3 4">
    <name type="scientific">Rhynchospora breviuscula</name>
    <dbReference type="NCBI Taxonomy" id="2022672"/>
    <lineage>
        <taxon>Eukaryota</taxon>
        <taxon>Viridiplantae</taxon>
        <taxon>Streptophyta</taxon>
        <taxon>Embryophyta</taxon>
        <taxon>Tracheophyta</taxon>
        <taxon>Spermatophyta</taxon>
        <taxon>Magnoliopsida</taxon>
        <taxon>Liliopsida</taxon>
        <taxon>Poales</taxon>
        <taxon>Cyperaceae</taxon>
        <taxon>Cyperoideae</taxon>
        <taxon>Rhynchosporeae</taxon>
        <taxon>Rhynchospora</taxon>
    </lineage>
</organism>
<keyword evidence="1" id="KW-0430">Lectin</keyword>
<dbReference type="PANTHER" id="PTHR47293">
    <property type="entry name" value="JACALIN-RELATED LECTIN 3"/>
    <property type="match status" value="1"/>
</dbReference>
<feature type="domain" description="Jacalin-type lectin" evidence="2">
    <location>
        <begin position="10"/>
        <end position="146"/>
    </location>
</feature>
<evidence type="ECO:0000256" key="1">
    <source>
        <dbReference type="ARBA" id="ARBA00022734"/>
    </source>
</evidence>
<dbReference type="EMBL" id="JAMQYH010000002">
    <property type="protein sequence ID" value="KAJ1699923.1"/>
    <property type="molecule type" value="Genomic_DNA"/>
</dbReference>
<dbReference type="Proteomes" id="UP001151287">
    <property type="component" value="Unassembled WGS sequence"/>
</dbReference>
<dbReference type="InterPro" id="IPR001229">
    <property type="entry name" value="Jacalin-like_lectin_dom"/>
</dbReference>
<accession>A0A9Q0CTH3</accession>
<dbReference type="SUPFAM" id="SSF51101">
    <property type="entry name" value="Mannose-binding lectins"/>
    <property type="match status" value="1"/>
</dbReference>
<dbReference type="SMART" id="SM00915">
    <property type="entry name" value="Jacalin"/>
    <property type="match status" value="1"/>
</dbReference>
<name>A0A9Q0CTH3_9POAL</name>
<dbReference type="Pfam" id="PF01419">
    <property type="entry name" value="Jacalin"/>
    <property type="match status" value="1"/>
</dbReference>
<proteinExistence type="predicted"/>
<evidence type="ECO:0000313" key="4">
    <source>
        <dbReference type="Proteomes" id="UP001151287"/>
    </source>
</evidence>
<evidence type="ECO:0000313" key="3">
    <source>
        <dbReference type="EMBL" id="KAJ1699923.1"/>
    </source>
</evidence>
<reference evidence="3" key="1">
    <citation type="journal article" date="2022" name="Cell">
        <title>Repeat-based holocentromeres influence genome architecture and karyotype evolution.</title>
        <authorList>
            <person name="Hofstatter P.G."/>
            <person name="Thangavel G."/>
            <person name="Lux T."/>
            <person name="Neumann P."/>
            <person name="Vondrak T."/>
            <person name="Novak P."/>
            <person name="Zhang M."/>
            <person name="Costa L."/>
            <person name="Castellani M."/>
            <person name="Scott A."/>
            <person name="Toegelov H."/>
            <person name="Fuchs J."/>
            <person name="Mata-Sucre Y."/>
            <person name="Dias Y."/>
            <person name="Vanzela A.L.L."/>
            <person name="Huettel B."/>
            <person name="Almeida C.C.S."/>
            <person name="Simkova H."/>
            <person name="Souza G."/>
            <person name="Pedrosa-Harand A."/>
            <person name="Macas J."/>
            <person name="Mayer K.F.X."/>
            <person name="Houben A."/>
            <person name="Marques A."/>
        </authorList>
    </citation>
    <scope>NUCLEOTIDE SEQUENCE</scope>
    <source>
        <strain evidence="3">RhyBre1mFocal</strain>
    </source>
</reference>
<dbReference type="PROSITE" id="PS51752">
    <property type="entry name" value="JACALIN_LECTIN"/>
    <property type="match status" value="1"/>
</dbReference>
<dbReference type="PANTHER" id="PTHR47293:SF15">
    <property type="entry name" value="JACALIN-RELATED LECTIN 19"/>
    <property type="match status" value="1"/>
</dbReference>
<dbReference type="InterPro" id="IPR036404">
    <property type="entry name" value="Jacalin-like_lectin_dom_sf"/>
</dbReference>
<dbReference type="OrthoDB" id="737179at2759"/>
<dbReference type="Gene3D" id="2.100.10.30">
    <property type="entry name" value="Jacalin-like lectin domain"/>
    <property type="match status" value="1"/>
</dbReference>
<protein>
    <recommendedName>
        <fullName evidence="2">Jacalin-type lectin domain-containing protein</fullName>
    </recommendedName>
</protein>
<keyword evidence="4" id="KW-1185">Reference proteome</keyword>
<gene>
    <name evidence="3" type="ORF">LUZ63_008435</name>
</gene>
<dbReference type="GO" id="GO:0030246">
    <property type="term" value="F:carbohydrate binding"/>
    <property type="evidence" value="ECO:0007669"/>
    <property type="project" value="UniProtKB-KW"/>
</dbReference>